<comment type="catalytic activity">
    <reaction evidence="14 15">
        <text>coproporphyrinogen III + 2 S-adenosyl-L-methionine = protoporphyrinogen IX + 2 5'-deoxyadenosine + 2 L-methionine + 2 CO2</text>
        <dbReference type="Rhea" id="RHEA:15425"/>
        <dbReference type="ChEBI" id="CHEBI:16526"/>
        <dbReference type="ChEBI" id="CHEBI:17319"/>
        <dbReference type="ChEBI" id="CHEBI:57307"/>
        <dbReference type="ChEBI" id="CHEBI:57309"/>
        <dbReference type="ChEBI" id="CHEBI:57844"/>
        <dbReference type="ChEBI" id="CHEBI:59789"/>
        <dbReference type="EC" id="1.3.98.3"/>
    </reaction>
</comment>
<evidence type="ECO:0000256" key="12">
    <source>
        <dbReference type="ARBA" id="ARBA00023244"/>
    </source>
</evidence>
<evidence type="ECO:0000256" key="9">
    <source>
        <dbReference type="ARBA" id="ARBA00023002"/>
    </source>
</evidence>
<keyword evidence="12 15" id="KW-0627">Porphyrin biosynthesis</keyword>
<dbReference type="PROSITE" id="PS51918">
    <property type="entry name" value="RADICAL_SAM"/>
    <property type="match status" value="1"/>
</dbReference>
<comment type="subcellular location">
    <subcellularLocation>
        <location evidence="1 15">Cytoplasm</location>
    </subcellularLocation>
</comment>
<dbReference type="GO" id="GO:0051989">
    <property type="term" value="F:coproporphyrinogen dehydrogenase activity"/>
    <property type="evidence" value="ECO:0007669"/>
    <property type="project" value="UniProtKB-EC"/>
</dbReference>
<comment type="cofactor">
    <cofactor evidence="15">
        <name>[4Fe-4S] cluster</name>
        <dbReference type="ChEBI" id="CHEBI:49883"/>
    </cofactor>
    <text evidence="15">Binds 1 [4Fe-4S] cluster. The cluster is coordinated with 3 cysteines and an exchangeable S-adenosyl-L-methionine.</text>
</comment>
<evidence type="ECO:0000256" key="6">
    <source>
        <dbReference type="ARBA" id="ARBA00022490"/>
    </source>
</evidence>
<keyword evidence="8 15" id="KW-0479">Metal-binding</keyword>
<dbReference type="SFLD" id="SFLDG01082">
    <property type="entry name" value="B12-binding_domain_containing"/>
    <property type="match status" value="1"/>
</dbReference>
<evidence type="ECO:0000256" key="13">
    <source>
        <dbReference type="ARBA" id="ARBA00024295"/>
    </source>
</evidence>
<evidence type="ECO:0000256" key="11">
    <source>
        <dbReference type="ARBA" id="ARBA00023014"/>
    </source>
</evidence>
<reference evidence="17 18" key="1">
    <citation type="submission" date="2022-11" db="EMBL/GenBank/DDBJ databases">
        <authorList>
            <person name="Siebert D."/>
            <person name="Busche T."/>
            <person name="Saydam E."/>
            <person name="Kalinowski J."/>
            <person name="Ruckert C."/>
            <person name="Blombach B."/>
        </authorList>
    </citation>
    <scope>NUCLEOTIDE SEQUENCE [LARGE SCALE GENOMIC DNA]</scope>
    <source>
        <strain evidence="17 18">DSM 1083</strain>
    </source>
</reference>
<accession>A0ABY8BQL3</accession>
<evidence type="ECO:0000256" key="5">
    <source>
        <dbReference type="ARBA" id="ARBA00022485"/>
    </source>
</evidence>
<comment type="similarity">
    <text evidence="3 15">Belongs to the anaerobic coproporphyrinogen-III oxidase family.</text>
</comment>
<keyword evidence="9 15" id="KW-0560">Oxidoreductase</keyword>
<evidence type="ECO:0000256" key="4">
    <source>
        <dbReference type="ARBA" id="ARBA00011245"/>
    </source>
</evidence>
<evidence type="ECO:0000256" key="10">
    <source>
        <dbReference type="ARBA" id="ARBA00023004"/>
    </source>
</evidence>
<dbReference type="InterPro" id="IPR007197">
    <property type="entry name" value="rSAM"/>
</dbReference>
<dbReference type="InterPro" id="IPR004558">
    <property type="entry name" value="Coprogen_oxidase_HemN"/>
</dbReference>
<dbReference type="EMBL" id="CP113162">
    <property type="protein sequence ID" value="WEF52297.1"/>
    <property type="molecule type" value="Genomic_DNA"/>
</dbReference>
<dbReference type="SMART" id="SM00729">
    <property type="entry name" value="Elp3"/>
    <property type="match status" value="1"/>
</dbReference>
<evidence type="ECO:0000256" key="1">
    <source>
        <dbReference type="ARBA" id="ARBA00004496"/>
    </source>
</evidence>
<dbReference type="Proteomes" id="UP001213907">
    <property type="component" value="Chromosome"/>
</dbReference>
<sequence length="458" mass="51014">MTVPRLLQMRSGLNRRYGEERLPRYTSYPTAPYFSESITQHTYRQWLAGIPRDKTVSLYLHIPFCQSMCWYCGCNTTIVRRHEPVAEYLAALSQEIEMVTDHIGQRLKVGAVHFGGGTPTIMTPDQFSDLMTVLRRKFDFLPGAEIAIEIDPRRLTPEMARALGANGVTRASLGVQSFDPAVQQAVNRIQSFEDTAAVTEGLRAAGINSINFDLIYGLPHQTVASCFDTVQKCMQLRPDRFAVFGYAHIPTFKKHQRKIEETALPDGEQRHLQTNMIAHCLTNAGYRQIGLDHFALPADSLTTAQAAGHLHRNFQGYTTDDSDILIGFGASAIGRLEQGYVQNEVAPLTYRTQIGNGNLPTRKGYALSDDDRLRADIIERIMCDFHVDLQQACARHGTRPETVLRSADRLDMLIADGIVRLEGPVLSVADDTRHLVRSVAAAFDAYLGTSGPVYSRAV</sequence>
<evidence type="ECO:0000313" key="17">
    <source>
        <dbReference type="EMBL" id="WEF52297.1"/>
    </source>
</evidence>
<keyword evidence="10 15" id="KW-0408">Iron</keyword>
<comment type="subunit">
    <text evidence="4">Monomer.</text>
</comment>
<keyword evidence="11 15" id="KW-0411">Iron-sulfur</keyword>
<dbReference type="CDD" id="cd01335">
    <property type="entry name" value="Radical_SAM"/>
    <property type="match status" value="1"/>
</dbReference>
<evidence type="ECO:0000256" key="2">
    <source>
        <dbReference type="ARBA" id="ARBA00004785"/>
    </source>
</evidence>
<dbReference type="EC" id="1.3.98.3" evidence="15"/>
<dbReference type="InterPro" id="IPR034505">
    <property type="entry name" value="Coproporphyrinogen-III_oxidase"/>
</dbReference>
<proteinExistence type="inferred from homology"/>
<keyword evidence="18" id="KW-1185">Reference proteome</keyword>
<evidence type="ECO:0000256" key="8">
    <source>
        <dbReference type="ARBA" id="ARBA00022723"/>
    </source>
</evidence>
<evidence type="ECO:0000259" key="16">
    <source>
        <dbReference type="PROSITE" id="PS51918"/>
    </source>
</evidence>
<dbReference type="Gene3D" id="3.80.30.20">
    <property type="entry name" value="tm_1862 like domain"/>
    <property type="match status" value="1"/>
</dbReference>
<keyword evidence="5 15" id="KW-0004">4Fe-4S</keyword>
<dbReference type="InterPro" id="IPR006638">
    <property type="entry name" value="Elp3/MiaA/NifB-like_rSAM"/>
</dbReference>
<dbReference type="SUPFAM" id="SSF102114">
    <property type="entry name" value="Radical SAM enzymes"/>
    <property type="match status" value="1"/>
</dbReference>
<evidence type="ECO:0000256" key="7">
    <source>
        <dbReference type="ARBA" id="ARBA00022691"/>
    </source>
</evidence>
<keyword evidence="6 15" id="KW-0963">Cytoplasm</keyword>
<dbReference type="SFLD" id="SFLDS00029">
    <property type="entry name" value="Radical_SAM"/>
    <property type="match status" value="1"/>
</dbReference>
<evidence type="ECO:0000256" key="3">
    <source>
        <dbReference type="ARBA" id="ARBA00005493"/>
    </source>
</evidence>
<protein>
    <recommendedName>
        <fullName evidence="15">Coproporphyrinogen-III oxidase</fullName>
        <ecNumber evidence="15">1.3.98.3</ecNumber>
    </recommendedName>
</protein>
<dbReference type="PIRSF" id="PIRSF000167">
    <property type="entry name" value="HemN"/>
    <property type="match status" value="1"/>
</dbReference>
<dbReference type="InterPro" id="IPR023404">
    <property type="entry name" value="rSAM_horseshoe"/>
</dbReference>
<name>A0ABY8BQL3_AFICR</name>
<organism evidence="17 18">
    <name type="scientific">Afipia carboxydohydrogena</name>
    <name type="common">Pseudomonas carboxydohydrogena</name>
    <dbReference type="NCBI Taxonomy" id="290"/>
    <lineage>
        <taxon>Bacteria</taxon>
        <taxon>Pseudomonadati</taxon>
        <taxon>Pseudomonadota</taxon>
        <taxon>Alphaproteobacteria</taxon>
        <taxon>Hyphomicrobiales</taxon>
        <taxon>Nitrobacteraceae</taxon>
        <taxon>Afipia</taxon>
    </lineage>
</organism>
<evidence type="ECO:0000256" key="15">
    <source>
        <dbReference type="PIRNR" id="PIRNR000167"/>
    </source>
</evidence>
<dbReference type="PANTHER" id="PTHR13932">
    <property type="entry name" value="COPROPORPHYRINIGEN III OXIDASE"/>
    <property type="match status" value="1"/>
</dbReference>
<gene>
    <name evidence="17" type="primary">hemN</name>
    <name evidence="17" type="ORF">AFIC_000777</name>
</gene>
<comment type="pathway">
    <text evidence="2 15">Porphyrin-containing compound metabolism; protoporphyrin-IX biosynthesis; protoporphyrinogen-IX from coproporphyrinogen-III (AdoMet route): step 1/1.</text>
</comment>
<comment type="function">
    <text evidence="13">Involved in the heme biosynthesis. Catalyzes the anaerobic oxidative decarboxylation of propionate groups of rings A and B of coproporphyrinogen III to yield the vinyl groups in protoporphyrinogen IX.</text>
</comment>
<evidence type="ECO:0000313" key="18">
    <source>
        <dbReference type="Proteomes" id="UP001213907"/>
    </source>
</evidence>
<dbReference type="SFLD" id="SFLDG01065">
    <property type="entry name" value="anaerobic_coproporphyrinogen-I"/>
    <property type="match status" value="1"/>
</dbReference>
<dbReference type="InterPro" id="IPR058240">
    <property type="entry name" value="rSAM_sf"/>
</dbReference>
<dbReference type="NCBIfam" id="TIGR00538">
    <property type="entry name" value="hemN"/>
    <property type="match status" value="1"/>
</dbReference>
<dbReference type="PANTHER" id="PTHR13932:SF6">
    <property type="entry name" value="OXYGEN-INDEPENDENT COPROPORPHYRINOGEN III OXIDASE"/>
    <property type="match status" value="1"/>
</dbReference>
<dbReference type="Gene3D" id="1.10.10.920">
    <property type="match status" value="1"/>
</dbReference>
<keyword evidence="7 15" id="KW-0949">S-adenosyl-L-methionine</keyword>
<evidence type="ECO:0000256" key="14">
    <source>
        <dbReference type="ARBA" id="ARBA00048321"/>
    </source>
</evidence>
<feature type="domain" description="Radical SAM core" evidence="16">
    <location>
        <begin position="50"/>
        <end position="287"/>
    </location>
</feature>
<dbReference type="Pfam" id="PF04055">
    <property type="entry name" value="Radical_SAM"/>
    <property type="match status" value="1"/>
</dbReference>